<evidence type="ECO:0000259" key="3">
    <source>
        <dbReference type="Pfam" id="PF00884"/>
    </source>
</evidence>
<dbReference type="PANTHER" id="PTHR45953">
    <property type="entry name" value="IDURONATE 2-SULFATASE"/>
    <property type="match status" value="1"/>
</dbReference>
<dbReference type="GO" id="GO:0046872">
    <property type="term" value="F:metal ion binding"/>
    <property type="evidence" value="ECO:0007669"/>
    <property type="project" value="UniProtKB-KW"/>
</dbReference>
<feature type="non-terminal residue" evidence="4">
    <location>
        <position position="106"/>
    </location>
</feature>
<sequence>MKPNRRDFVKYSLGGILAASTTGAMAAKGSAKKAASGKKKNVLFIIVEDLKNIMGCYGNPLVKTPNIDRLARKGLRFDRAYCQYPVCNPSRSSFMTGLRVDTIGIY</sequence>
<dbReference type="Pfam" id="PF00884">
    <property type="entry name" value="Sulfatase"/>
    <property type="match status" value="1"/>
</dbReference>
<keyword evidence="2" id="KW-0378">Hydrolase</keyword>
<dbReference type="SUPFAM" id="SSF53649">
    <property type="entry name" value="Alkaline phosphatase-like"/>
    <property type="match status" value="1"/>
</dbReference>
<dbReference type="InterPro" id="IPR000917">
    <property type="entry name" value="Sulfatase_N"/>
</dbReference>
<dbReference type="PANTHER" id="PTHR45953:SF1">
    <property type="entry name" value="IDURONATE 2-SULFATASE"/>
    <property type="match status" value="1"/>
</dbReference>
<dbReference type="GO" id="GO:0008484">
    <property type="term" value="F:sulfuric ester hydrolase activity"/>
    <property type="evidence" value="ECO:0007669"/>
    <property type="project" value="TreeGrafter"/>
</dbReference>
<comment type="caution">
    <text evidence="4">The sequence shown here is derived from an EMBL/GenBank/DDBJ whole genome shotgun (WGS) entry which is preliminary data.</text>
</comment>
<dbReference type="InterPro" id="IPR017850">
    <property type="entry name" value="Alkaline_phosphatase_core_sf"/>
</dbReference>
<gene>
    <name evidence="4" type="ORF">S12H4_56961</name>
</gene>
<dbReference type="PROSITE" id="PS51318">
    <property type="entry name" value="TAT"/>
    <property type="match status" value="1"/>
</dbReference>
<dbReference type="EMBL" id="BARW01036756">
    <property type="protein sequence ID" value="GAJ20333.1"/>
    <property type="molecule type" value="Genomic_DNA"/>
</dbReference>
<reference evidence="4" key="1">
    <citation type="journal article" date="2014" name="Front. Microbiol.">
        <title>High frequency of phylogenetically diverse reductive dehalogenase-homologous genes in deep subseafloor sedimentary metagenomes.</title>
        <authorList>
            <person name="Kawai M."/>
            <person name="Futagami T."/>
            <person name="Toyoda A."/>
            <person name="Takaki Y."/>
            <person name="Nishi S."/>
            <person name="Hori S."/>
            <person name="Arai W."/>
            <person name="Tsubouchi T."/>
            <person name="Morono Y."/>
            <person name="Uchiyama I."/>
            <person name="Ito T."/>
            <person name="Fujiyama A."/>
            <person name="Inagaki F."/>
            <person name="Takami H."/>
        </authorList>
    </citation>
    <scope>NUCLEOTIDE SEQUENCE</scope>
    <source>
        <strain evidence="4">Expedition CK06-06</strain>
    </source>
</reference>
<evidence type="ECO:0000256" key="2">
    <source>
        <dbReference type="ARBA" id="ARBA00022801"/>
    </source>
</evidence>
<dbReference type="AlphaFoldDB" id="X1US57"/>
<protein>
    <recommendedName>
        <fullName evidence="3">Sulfatase N-terminal domain-containing protein</fullName>
    </recommendedName>
</protein>
<proteinExistence type="predicted"/>
<feature type="domain" description="Sulfatase N-terminal" evidence="3">
    <location>
        <begin position="40"/>
        <end position="102"/>
    </location>
</feature>
<evidence type="ECO:0000256" key="1">
    <source>
        <dbReference type="ARBA" id="ARBA00022723"/>
    </source>
</evidence>
<keyword evidence="1" id="KW-0479">Metal-binding</keyword>
<dbReference type="GO" id="GO:0005737">
    <property type="term" value="C:cytoplasm"/>
    <property type="evidence" value="ECO:0007669"/>
    <property type="project" value="TreeGrafter"/>
</dbReference>
<evidence type="ECO:0000313" key="4">
    <source>
        <dbReference type="EMBL" id="GAJ20333.1"/>
    </source>
</evidence>
<dbReference type="InterPro" id="IPR006311">
    <property type="entry name" value="TAT_signal"/>
</dbReference>
<accession>X1US57</accession>
<name>X1US57_9ZZZZ</name>
<dbReference type="Gene3D" id="3.40.720.10">
    <property type="entry name" value="Alkaline Phosphatase, subunit A"/>
    <property type="match status" value="1"/>
</dbReference>
<organism evidence="4">
    <name type="scientific">marine sediment metagenome</name>
    <dbReference type="NCBI Taxonomy" id="412755"/>
    <lineage>
        <taxon>unclassified sequences</taxon>
        <taxon>metagenomes</taxon>
        <taxon>ecological metagenomes</taxon>
    </lineage>
</organism>